<sequence length="239" mass="26290">MTHKDATRLSRRAFVAGLPLALGACVQTGNPGIAPEPPRRRIAPAYLAMYAAINDEPHPVPAIDLTKVDDRYFRQIVAFAGPEQPGSIVVDPQRRFLYLVQENGEALRYGCGVGRAGFDYQGEATVARKAAWPRWTPTPNMIRLDPERNLPYRNGMEGGPTNPLGARALYLYRNGRDTLYRIHGTHQPWSIGRSVSSGCVRMFNHDIIDLHRRVPTGTRVMVLPHGSADRTAGGSGPVA</sequence>
<keyword evidence="6 9" id="KW-0133">Cell shape</keyword>
<accession>A0ABW5CJL8</accession>
<dbReference type="InterPro" id="IPR006311">
    <property type="entry name" value="TAT_signal"/>
</dbReference>
<gene>
    <name evidence="11" type="ORF">ACFSKQ_01635</name>
</gene>
<evidence type="ECO:0000256" key="4">
    <source>
        <dbReference type="ARBA" id="ARBA00022679"/>
    </source>
</evidence>
<proteinExistence type="inferred from homology"/>
<keyword evidence="12" id="KW-1185">Reference proteome</keyword>
<dbReference type="EC" id="2.3.2.-" evidence="11"/>
<dbReference type="SUPFAM" id="SSF141523">
    <property type="entry name" value="L,D-transpeptidase catalytic domain-like"/>
    <property type="match status" value="1"/>
</dbReference>
<keyword evidence="4 11" id="KW-0808">Transferase</keyword>
<evidence type="ECO:0000313" key="12">
    <source>
        <dbReference type="Proteomes" id="UP001597371"/>
    </source>
</evidence>
<dbReference type="PROSITE" id="PS51257">
    <property type="entry name" value="PROKAR_LIPOPROTEIN"/>
    <property type="match status" value="1"/>
</dbReference>
<dbReference type="InterPro" id="IPR005490">
    <property type="entry name" value="LD_TPept_cat_dom"/>
</dbReference>
<evidence type="ECO:0000313" key="11">
    <source>
        <dbReference type="EMBL" id="MFD2236162.1"/>
    </source>
</evidence>
<comment type="similarity">
    <text evidence="2">Belongs to the YkuD family.</text>
</comment>
<dbReference type="PANTHER" id="PTHR30582:SF24">
    <property type="entry name" value="L,D-TRANSPEPTIDASE ERFK_SRFK-RELATED"/>
    <property type="match status" value="1"/>
</dbReference>
<evidence type="ECO:0000256" key="7">
    <source>
        <dbReference type="ARBA" id="ARBA00022984"/>
    </source>
</evidence>
<comment type="caution">
    <text evidence="11">The sequence shown here is derived from an EMBL/GenBank/DDBJ whole genome shotgun (WGS) entry which is preliminary data.</text>
</comment>
<evidence type="ECO:0000256" key="8">
    <source>
        <dbReference type="ARBA" id="ARBA00023316"/>
    </source>
</evidence>
<dbReference type="PROSITE" id="PS52029">
    <property type="entry name" value="LD_TPASE"/>
    <property type="match status" value="1"/>
</dbReference>
<keyword evidence="3" id="KW-0328">Glycosyltransferase</keyword>
<evidence type="ECO:0000256" key="3">
    <source>
        <dbReference type="ARBA" id="ARBA00022676"/>
    </source>
</evidence>
<dbReference type="InterPro" id="IPR038063">
    <property type="entry name" value="Transpep_catalytic_dom"/>
</dbReference>
<dbReference type="PROSITE" id="PS51318">
    <property type="entry name" value="TAT"/>
    <property type="match status" value="1"/>
</dbReference>
<evidence type="ECO:0000256" key="9">
    <source>
        <dbReference type="PROSITE-ProRule" id="PRU01373"/>
    </source>
</evidence>
<dbReference type="Pfam" id="PF03734">
    <property type="entry name" value="YkuD"/>
    <property type="match status" value="1"/>
</dbReference>
<comment type="pathway">
    <text evidence="1 9">Cell wall biogenesis; peptidoglycan biosynthesis.</text>
</comment>
<dbReference type="RefSeq" id="WP_209735887.1">
    <property type="nucleotide sequence ID" value="NZ_CP072611.1"/>
</dbReference>
<dbReference type="PANTHER" id="PTHR30582">
    <property type="entry name" value="L,D-TRANSPEPTIDASE"/>
    <property type="match status" value="1"/>
</dbReference>
<organism evidence="11 12">
    <name type="scientific">Aureimonas populi</name>
    <dbReference type="NCBI Taxonomy" id="1701758"/>
    <lineage>
        <taxon>Bacteria</taxon>
        <taxon>Pseudomonadati</taxon>
        <taxon>Pseudomonadota</taxon>
        <taxon>Alphaproteobacteria</taxon>
        <taxon>Hyphomicrobiales</taxon>
        <taxon>Aurantimonadaceae</taxon>
        <taxon>Aureimonas</taxon>
    </lineage>
</organism>
<keyword evidence="7 9" id="KW-0573">Peptidoglycan synthesis</keyword>
<evidence type="ECO:0000256" key="2">
    <source>
        <dbReference type="ARBA" id="ARBA00005992"/>
    </source>
</evidence>
<dbReference type="Proteomes" id="UP001597371">
    <property type="component" value="Unassembled WGS sequence"/>
</dbReference>
<keyword evidence="8 9" id="KW-0961">Cell wall biogenesis/degradation</keyword>
<dbReference type="CDD" id="cd16913">
    <property type="entry name" value="YkuD_like"/>
    <property type="match status" value="1"/>
</dbReference>
<evidence type="ECO:0000256" key="1">
    <source>
        <dbReference type="ARBA" id="ARBA00004752"/>
    </source>
</evidence>
<feature type="active site" description="Nucleophile" evidence="9">
    <location>
        <position position="199"/>
    </location>
</feature>
<feature type="active site" description="Proton donor/acceptor" evidence="9">
    <location>
        <position position="183"/>
    </location>
</feature>
<dbReference type="InterPro" id="IPR050979">
    <property type="entry name" value="LD-transpeptidase"/>
</dbReference>
<keyword evidence="5" id="KW-0378">Hydrolase</keyword>
<dbReference type="GO" id="GO:0016746">
    <property type="term" value="F:acyltransferase activity"/>
    <property type="evidence" value="ECO:0007669"/>
    <property type="project" value="UniProtKB-KW"/>
</dbReference>
<protein>
    <submittedName>
        <fullName evidence="11">L,D-transpeptidase</fullName>
        <ecNumber evidence="11">2.3.2.-</ecNumber>
    </submittedName>
</protein>
<evidence type="ECO:0000256" key="6">
    <source>
        <dbReference type="ARBA" id="ARBA00022960"/>
    </source>
</evidence>
<reference evidence="12" key="1">
    <citation type="journal article" date="2019" name="Int. J. Syst. Evol. Microbiol.">
        <title>The Global Catalogue of Microorganisms (GCM) 10K type strain sequencing project: providing services to taxonomists for standard genome sequencing and annotation.</title>
        <authorList>
            <consortium name="The Broad Institute Genomics Platform"/>
            <consortium name="The Broad Institute Genome Sequencing Center for Infectious Disease"/>
            <person name="Wu L."/>
            <person name="Ma J."/>
        </authorList>
    </citation>
    <scope>NUCLEOTIDE SEQUENCE [LARGE SCALE GENOMIC DNA]</scope>
    <source>
        <strain evidence="12">ZS-35-S2</strain>
    </source>
</reference>
<keyword evidence="11" id="KW-0012">Acyltransferase</keyword>
<feature type="domain" description="L,D-TPase catalytic" evidence="10">
    <location>
        <begin position="86"/>
        <end position="223"/>
    </location>
</feature>
<dbReference type="EMBL" id="JBHUIJ010000002">
    <property type="protein sequence ID" value="MFD2236162.1"/>
    <property type="molecule type" value="Genomic_DNA"/>
</dbReference>
<evidence type="ECO:0000259" key="10">
    <source>
        <dbReference type="PROSITE" id="PS52029"/>
    </source>
</evidence>
<dbReference type="Gene3D" id="2.40.440.10">
    <property type="entry name" value="L,D-transpeptidase catalytic domain-like"/>
    <property type="match status" value="1"/>
</dbReference>
<name>A0ABW5CJL8_9HYPH</name>
<evidence type="ECO:0000256" key="5">
    <source>
        <dbReference type="ARBA" id="ARBA00022801"/>
    </source>
</evidence>